<gene>
    <name evidence="3" type="ORF">F2Q69_00023446</name>
</gene>
<reference evidence="3" key="1">
    <citation type="submission" date="2019-12" db="EMBL/GenBank/DDBJ databases">
        <title>Genome sequencing and annotation of Brassica cretica.</title>
        <authorList>
            <person name="Studholme D.J."/>
            <person name="Sarris P."/>
        </authorList>
    </citation>
    <scope>NUCLEOTIDE SEQUENCE</scope>
    <source>
        <strain evidence="3">PFS-109/04</strain>
        <tissue evidence="3">Leaf</tissue>
    </source>
</reference>
<accession>A0A8S9QUQ0</accession>
<comment type="caution">
    <text evidence="3">The sequence shown here is derived from an EMBL/GenBank/DDBJ whole genome shotgun (WGS) entry which is preliminary data.</text>
</comment>
<evidence type="ECO:0000313" key="4">
    <source>
        <dbReference type="Proteomes" id="UP000712600"/>
    </source>
</evidence>
<dbReference type="EMBL" id="QGKX02001290">
    <property type="protein sequence ID" value="KAF3541954.1"/>
    <property type="molecule type" value="Genomic_DNA"/>
</dbReference>
<evidence type="ECO:0000256" key="1">
    <source>
        <dbReference type="SAM" id="Coils"/>
    </source>
</evidence>
<organism evidence="3 4">
    <name type="scientific">Brassica cretica</name>
    <name type="common">Mustard</name>
    <dbReference type="NCBI Taxonomy" id="69181"/>
    <lineage>
        <taxon>Eukaryota</taxon>
        <taxon>Viridiplantae</taxon>
        <taxon>Streptophyta</taxon>
        <taxon>Embryophyta</taxon>
        <taxon>Tracheophyta</taxon>
        <taxon>Spermatophyta</taxon>
        <taxon>Magnoliopsida</taxon>
        <taxon>eudicotyledons</taxon>
        <taxon>Gunneridae</taxon>
        <taxon>Pentapetalae</taxon>
        <taxon>rosids</taxon>
        <taxon>malvids</taxon>
        <taxon>Brassicales</taxon>
        <taxon>Brassicaceae</taxon>
        <taxon>Brassiceae</taxon>
        <taxon>Brassica</taxon>
    </lineage>
</organism>
<dbReference type="AlphaFoldDB" id="A0A8S9QUQ0"/>
<evidence type="ECO:0000256" key="2">
    <source>
        <dbReference type="SAM" id="MobiDB-lite"/>
    </source>
</evidence>
<feature type="region of interest" description="Disordered" evidence="2">
    <location>
        <begin position="178"/>
        <end position="235"/>
    </location>
</feature>
<evidence type="ECO:0000313" key="3">
    <source>
        <dbReference type="EMBL" id="KAF3541954.1"/>
    </source>
</evidence>
<feature type="coiled-coil region" evidence="1">
    <location>
        <begin position="366"/>
        <end position="393"/>
    </location>
</feature>
<feature type="region of interest" description="Disordered" evidence="2">
    <location>
        <begin position="420"/>
        <end position="439"/>
    </location>
</feature>
<protein>
    <submittedName>
        <fullName evidence="3">Uncharacterized protein</fullName>
    </submittedName>
</protein>
<keyword evidence="1" id="KW-0175">Coiled coil</keyword>
<feature type="region of interest" description="Disordered" evidence="2">
    <location>
        <begin position="128"/>
        <end position="154"/>
    </location>
</feature>
<name>A0A8S9QUQ0_BRACR</name>
<dbReference type="Proteomes" id="UP000712600">
    <property type="component" value="Unassembled WGS sequence"/>
</dbReference>
<sequence>MRRSLLITGWSRDLRDCSAISGSSKSPSGARVLAVDLRTREEGLSFGLSEFRHLVLVKRSKKSPETFLVSPRPGCHVIEDVPNHDEKWRDSFQKFFDVERDSGLIGVLRRGRSNCSSFDQSRIRAAFAMPGGTNRPPPAIGSSEDEAEHSQEVVATSSIQAQSLDRLAWQLMRRSHAPGERRSHVSLSPSSKDEVVVATRKRRRSSKAALPGPSCSRRESTVRGLASEGDDPQSAAQDDLISLAGHMRSAGYRLPSHTFPTEKEAYAKVAVASSKTCFLVSFLLEDALRFLFVSFVFFRLWKPSTRDAKKIEALTGDWKRTCQDNATLAAQVIAQKAKIAAFEVERDRDIRRASRVARRDVAGRYREILESLKEKWVNKKKEASAEIQLQEEMEKDCDGLVTLAAVSDWSISGLNLPQVSEDSVDQAGGSSVPEGADSS</sequence>
<proteinExistence type="predicted"/>